<keyword evidence="1" id="KW-1133">Transmembrane helix</keyword>
<comment type="caution">
    <text evidence="2">The sequence shown here is derived from an EMBL/GenBank/DDBJ whole genome shotgun (WGS) entry which is preliminary data.</text>
</comment>
<dbReference type="InterPro" id="IPR007038">
    <property type="entry name" value="HupE_UreJ"/>
</dbReference>
<dbReference type="Proteomes" id="UP001276840">
    <property type="component" value="Unassembled WGS sequence"/>
</dbReference>
<dbReference type="RefSeq" id="WP_320231876.1">
    <property type="nucleotide sequence ID" value="NZ_JAVIJF010000004.1"/>
</dbReference>
<feature type="transmembrane region" description="Helical" evidence="1">
    <location>
        <begin position="198"/>
        <end position="215"/>
    </location>
</feature>
<evidence type="ECO:0000313" key="2">
    <source>
        <dbReference type="EMBL" id="MDX8524134.1"/>
    </source>
</evidence>
<dbReference type="PIRSF" id="PIRSF016919">
    <property type="entry name" value="HupE_UreJ"/>
    <property type="match status" value="1"/>
</dbReference>
<feature type="transmembrane region" description="Helical" evidence="1">
    <location>
        <begin position="116"/>
        <end position="133"/>
    </location>
</feature>
<keyword evidence="3" id="KW-1185">Reference proteome</keyword>
<keyword evidence="1" id="KW-0812">Transmembrane</keyword>
<evidence type="ECO:0000256" key="1">
    <source>
        <dbReference type="SAM" id="Phobius"/>
    </source>
</evidence>
<sequence>MRSQQTVAAHQLNLPQTDAFRQGRVFVCRLVASCVLISMPTAVQAHIIQSGSEGFGSGFEHPLTGPDHFLAMFAVGLWGAQIGGRSIWTLPVAFPLIMVLGGVAGIAGIPLLGVEIGIALSIIALGLAIASAWRPAEWMALLLIAVFAICHGYAHGAELPNAADPADYAIGFVIATGLIHLLGIGVGLVLGKPFGGRLSQVLGGLIAVGGVYFLVT</sequence>
<name>A0ABU4ZFJ8_9HYPH</name>
<organism evidence="2 3">
    <name type="scientific">Mesorhizobium montanum</name>
    <dbReference type="NCBI Taxonomy" id="3072323"/>
    <lineage>
        <taxon>Bacteria</taxon>
        <taxon>Pseudomonadati</taxon>
        <taxon>Pseudomonadota</taxon>
        <taxon>Alphaproteobacteria</taxon>
        <taxon>Hyphomicrobiales</taxon>
        <taxon>Phyllobacteriaceae</taxon>
        <taxon>Mesorhizobium</taxon>
    </lineage>
</organism>
<keyword evidence="1" id="KW-0472">Membrane</keyword>
<feature type="transmembrane region" description="Helical" evidence="1">
    <location>
        <begin position="168"/>
        <end position="191"/>
    </location>
</feature>
<accession>A0ABU4ZFJ8</accession>
<proteinExistence type="predicted"/>
<protein>
    <submittedName>
        <fullName evidence="2">HupE/UreJ family protein</fullName>
    </submittedName>
</protein>
<gene>
    <name evidence="2" type="ORF">RFM68_06430</name>
</gene>
<dbReference type="Pfam" id="PF04955">
    <property type="entry name" value="HupE_UreJ"/>
    <property type="match status" value="1"/>
</dbReference>
<evidence type="ECO:0000313" key="3">
    <source>
        <dbReference type="Proteomes" id="UP001276840"/>
    </source>
</evidence>
<reference evidence="2 3" key="1">
    <citation type="submission" date="2023-08" db="EMBL/GenBank/DDBJ databases">
        <title>Implementing the SeqCode for naming new Mesorhizobium species isolated from Vachellia karroo root nodules.</title>
        <authorList>
            <person name="Van Lill M."/>
        </authorList>
    </citation>
    <scope>NUCLEOTIDE SEQUENCE [LARGE SCALE GENOMIC DNA]</scope>
    <source>
        <strain evidence="2 3">MSK 1335</strain>
    </source>
</reference>
<dbReference type="EMBL" id="JAVIJF010000004">
    <property type="protein sequence ID" value="MDX8524134.1"/>
    <property type="molecule type" value="Genomic_DNA"/>
</dbReference>
<feature type="transmembrane region" description="Helical" evidence="1">
    <location>
        <begin position="138"/>
        <end position="156"/>
    </location>
</feature>
<feature type="transmembrane region" description="Helical" evidence="1">
    <location>
        <begin position="87"/>
        <end position="110"/>
    </location>
</feature>